<dbReference type="Proteomes" id="UP001153365">
    <property type="component" value="Unassembled WGS sequence"/>
</dbReference>
<evidence type="ECO:0000259" key="7">
    <source>
        <dbReference type="Pfam" id="PF15985"/>
    </source>
</evidence>
<dbReference type="EMBL" id="CALTRL010000770">
    <property type="protein sequence ID" value="CAH7669612.1"/>
    <property type="molecule type" value="Genomic_DNA"/>
</dbReference>
<keyword evidence="6" id="KW-0539">Nucleus</keyword>
<dbReference type="GO" id="GO:0071034">
    <property type="term" value="P:CUT catabolic process"/>
    <property type="evidence" value="ECO:0007669"/>
    <property type="project" value="TreeGrafter"/>
</dbReference>
<comment type="subcellular location">
    <subcellularLocation>
        <location evidence="1">Nucleus</location>
    </subcellularLocation>
</comment>
<keyword evidence="4" id="KW-0271">Exosome</keyword>
<dbReference type="GO" id="GO:0034475">
    <property type="term" value="P:U4 snRNA 3'-end processing"/>
    <property type="evidence" value="ECO:0007669"/>
    <property type="project" value="TreeGrafter"/>
</dbReference>
<dbReference type="GO" id="GO:0071035">
    <property type="term" value="P:nuclear polyadenylation-dependent rRNA catabolic process"/>
    <property type="evidence" value="ECO:0007669"/>
    <property type="project" value="TreeGrafter"/>
</dbReference>
<sequence>MDTSIFNIKFKSSESQKCTTRSDQMMIDDDLEATIVSPGERIASSKHWMRGHGTLLEEINQSSNSRRSEDEDEMMDVYEEDGDGDEESAGVIRSTLAGTVERINRLITVRGLRGRYRPEVGDLLIGRITEVQSKRWKVDAGSRLQAVLMLGSVNLPGGVQRRKLESDELQMRVFLKEGDLLVAEVQAFFGDGSMSLHTRSLKYGKLRNGMLAQVPPQLILRSKSHFHQLPFGVDLIIGINGWIWISQSKLEKSVDDDYVKEGFEAVTDDMYSNTNEPISYSSRNKIARVSGVINLLASNCIPISDSSVLKGYLASLEVSRSLLTKIKKSKEEEDENLDVLNHFVDPDYREFVLATMIAK</sequence>
<dbReference type="Pfam" id="PF15985">
    <property type="entry name" value="KH_6"/>
    <property type="match status" value="1"/>
</dbReference>
<dbReference type="PANTHER" id="PTHR21321">
    <property type="entry name" value="PNAS-3 RELATED"/>
    <property type="match status" value="1"/>
</dbReference>
<evidence type="ECO:0000256" key="6">
    <source>
        <dbReference type="ARBA" id="ARBA00023242"/>
    </source>
</evidence>
<reference evidence="9" key="1">
    <citation type="submission" date="2022-06" db="EMBL/GenBank/DDBJ databases">
        <authorList>
            <consortium name="SYNGENTA / RWTH Aachen University"/>
        </authorList>
    </citation>
    <scope>NUCLEOTIDE SEQUENCE</scope>
</reference>
<evidence type="ECO:0000259" key="8">
    <source>
        <dbReference type="Pfam" id="PF21266"/>
    </source>
</evidence>
<evidence type="ECO:0000313" key="9">
    <source>
        <dbReference type="EMBL" id="CAH7669612.1"/>
    </source>
</evidence>
<accession>A0AAV0AQH1</accession>
<evidence type="ECO:0000256" key="3">
    <source>
        <dbReference type="ARBA" id="ARBA00022552"/>
    </source>
</evidence>
<organism evidence="9 10">
    <name type="scientific">Phakopsora pachyrhizi</name>
    <name type="common">Asian soybean rust disease fungus</name>
    <dbReference type="NCBI Taxonomy" id="170000"/>
    <lineage>
        <taxon>Eukaryota</taxon>
        <taxon>Fungi</taxon>
        <taxon>Dikarya</taxon>
        <taxon>Basidiomycota</taxon>
        <taxon>Pucciniomycotina</taxon>
        <taxon>Pucciniomycetes</taxon>
        <taxon>Pucciniales</taxon>
        <taxon>Phakopsoraceae</taxon>
        <taxon>Phakopsora</taxon>
    </lineage>
</organism>
<dbReference type="Pfam" id="PF21266">
    <property type="entry name" value="S1_RRP4"/>
    <property type="match status" value="1"/>
</dbReference>
<comment type="caution">
    <text evidence="9">The sequence shown here is derived from an EMBL/GenBank/DDBJ whole genome shotgun (WGS) entry which is preliminary data.</text>
</comment>
<keyword evidence="9" id="KW-0540">Nuclease</keyword>
<evidence type="ECO:0000313" key="10">
    <source>
        <dbReference type="Proteomes" id="UP001153365"/>
    </source>
</evidence>
<dbReference type="SUPFAM" id="SSF54791">
    <property type="entry name" value="Eukaryotic type KH-domain (KH-domain type I)"/>
    <property type="match status" value="1"/>
</dbReference>
<evidence type="ECO:0000256" key="5">
    <source>
        <dbReference type="ARBA" id="ARBA00022884"/>
    </source>
</evidence>
<dbReference type="InterPro" id="IPR048565">
    <property type="entry name" value="S1_RRP4"/>
</dbReference>
<name>A0AAV0AQH1_PHAPC</name>
<dbReference type="GO" id="GO:0071051">
    <property type="term" value="P:poly(A)-dependent snoRNA 3'-end processing"/>
    <property type="evidence" value="ECO:0007669"/>
    <property type="project" value="TreeGrafter"/>
</dbReference>
<dbReference type="GO" id="GO:0071038">
    <property type="term" value="P:TRAMP-dependent tRNA surveillance pathway"/>
    <property type="evidence" value="ECO:0007669"/>
    <property type="project" value="TreeGrafter"/>
</dbReference>
<dbReference type="GO" id="GO:0000177">
    <property type="term" value="C:cytoplasmic exosome (RNase complex)"/>
    <property type="evidence" value="ECO:0007669"/>
    <property type="project" value="TreeGrafter"/>
</dbReference>
<dbReference type="PANTHER" id="PTHR21321:SF4">
    <property type="entry name" value="EXOSOME COMPLEX COMPONENT RRP4"/>
    <property type="match status" value="1"/>
</dbReference>
<keyword evidence="3" id="KW-0698">rRNA processing</keyword>
<proteinExistence type="inferred from homology"/>
<dbReference type="InterPro" id="IPR004088">
    <property type="entry name" value="KH_dom_type_1"/>
</dbReference>
<dbReference type="InterPro" id="IPR012340">
    <property type="entry name" value="NA-bd_OB-fold"/>
</dbReference>
<keyword evidence="9" id="KW-0269">Exonuclease</keyword>
<dbReference type="GO" id="GO:0000176">
    <property type="term" value="C:nuclear exosome (RNase complex)"/>
    <property type="evidence" value="ECO:0007669"/>
    <property type="project" value="TreeGrafter"/>
</dbReference>
<dbReference type="GO" id="GO:0071028">
    <property type="term" value="P:nuclear mRNA surveillance"/>
    <property type="evidence" value="ECO:0007669"/>
    <property type="project" value="UniProtKB-ARBA"/>
</dbReference>
<dbReference type="GO" id="GO:0003723">
    <property type="term" value="F:RNA binding"/>
    <property type="evidence" value="ECO:0007669"/>
    <property type="project" value="UniProtKB-KW"/>
</dbReference>
<evidence type="ECO:0000256" key="1">
    <source>
        <dbReference type="ARBA" id="ARBA00004123"/>
    </source>
</evidence>
<dbReference type="CDD" id="cd05789">
    <property type="entry name" value="S1_Rrp4"/>
    <property type="match status" value="1"/>
</dbReference>
<dbReference type="InterPro" id="IPR036612">
    <property type="entry name" value="KH_dom_type_1_sf"/>
</dbReference>
<evidence type="ECO:0000256" key="4">
    <source>
        <dbReference type="ARBA" id="ARBA00022835"/>
    </source>
</evidence>
<evidence type="ECO:0000256" key="2">
    <source>
        <dbReference type="ARBA" id="ARBA00009155"/>
    </source>
</evidence>
<dbReference type="Gene3D" id="2.40.50.140">
    <property type="entry name" value="Nucleic acid-binding proteins"/>
    <property type="match status" value="1"/>
</dbReference>
<dbReference type="SUPFAM" id="SSF50249">
    <property type="entry name" value="Nucleic acid-binding proteins"/>
    <property type="match status" value="1"/>
</dbReference>
<dbReference type="Gene3D" id="2.40.50.100">
    <property type="match status" value="1"/>
</dbReference>
<dbReference type="GO" id="GO:0000467">
    <property type="term" value="P:exonucleolytic trimming to generate mature 3'-end of 5.8S rRNA from tricistronic rRNA transcript (SSU-rRNA, 5.8S rRNA, LSU-rRNA)"/>
    <property type="evidence" value="ECO:0007669"/>
    <property type="project" value="TreeGrafter"/>
</dbReference>
<dbReference type="InterPro" id="IPR026699">
    <property type="entry name" value="Exosome_RNA_bind1/RRP40/RRP4"/>
</dbReference>
<keyword evidence="10" id="KW-1185">Reference proteome</keyword>
<dbReference type="GO" id="GO:0004527">
    <property type="term" value="F:exonuclease activity"/>
    <property type="evidence" value="ECO:0007669"/>
    <property type="project" value="UniProtKB-KW"/>
</dbReference>
<comment type="similarity">
    <text evidence="2">Belongs to the RRP4 family.</text>
</comment>
<feature type="domain" description="RRP4 S1" evidence="8">
    <location>
        <begin position="115"/>
        <end position="186"/>
    </location>
</feature>
<keyword evidence="9" id="KW-0378">Hydrolase</keyword>
<dbReference type="AlphaFoldDB" id="A0AAV0AQH1"/>
<dbReference type="FunFam" id="2.40.50.140:FF:000038">
    <property type="entry name" value="Exosome complex component RRP4"/>
    <property type="match status" value="1"/>
</dbReference>
<gene>
    <name evidence="9" type="ORF">PPACK8108_LOCUS4253</name>
</gene>
<keyword evidence="5" id="KW-0694">RNA-binding</keyword>
<protein>
    <submittedName>
        <fullName evidence="9">Exosome complex exonuclease rrp4</fullName>
    </submittedName>
</protein>
<feature type="domain" description="K Homology" evidence="7">
    <location>
        <begin position="209"/>
        <end position="247"/>
    </location>
</feature>